<sequence>MPVIIHRTYIEAPPHVCFDLARNVDVHTQTTSKTNEIAVAGVTEGWMEQGDEVTWEATHFGIRQRLTARITEMDRPHHFVDVMVKGAFHSFTHTHEFFEQGEGTVMVDTFDYRSPLGPLGSIADRLFLEKYMKGFIVRRAHELKKMAEYEKDPELNSEP</sequence>
<keyword evidence="1" id="KW-0132">Cell division</keyword>
<dbReference type="InterPro" id="IPR023393">
    <property type="entry name" value="START-like_dom_sf"/>
</dbReference>
<dbReference type="InterPro" id="IPR019587">
    <property type="entry name" value="Polyketide_cyclase/dehydratase"/>
</dbReference>
<proteinExistence type="predicted"/>
<dbReference type="AlphaFoldDB" id="A0A845E7E3"/>
<dbReference type="EMBL" id="WMEZ01000015">
    <property type="protein sequence ID" value="MYL51677.1"/>
    <property type="molecule type" value="Genomic_DNA"/>
</dbReference>
<dbReference type="OrthoDB" id="9801773at2"/>
<keyword evidence="1" id="KW-0131">Cell cycle</keyword>
<dbReference type="GO" id="GO:0051301">
    <property type="term" value="P:cell division"/>
    <property type="evidence" value="ECO:0007669"/>
    <property type="project" value="UniProtKB-KW"/>
</dbReference>
<organism evidence="1 2">
    <name type="scientific">Halobacillus litoralis</name>
    <dbReference type="NCBI Taxonomy" id="45668"/>
    <lineage>
        <taxon>Bacteria</taxon>
        <taxon>Bacillati</taxon>
        <taxon>Bacillota</taxon>
        <taxon>Bacilli</taxon>
        <taxon>Bacillales</taxon>
        <taxon>Bacillaceae</taxon>
        <taxon>Halobacillus</taxon>
    </lineage>
</organism>
<dbReference type="Proteomes" id="UP000447393">
    <property type="component" value="Unassembled WGS sequence"/>
</dbReference>
<comment type="caution">
    <text evidence="1">The sequence shown here is derived from an EMBL/GenBank/DDBJ whole genome shotgun (WGS) entry which is preliminary data.</text>
</comment>
<evidence type="ECO:0000313" key="2">
    <source>
        <dbReference type="Proteomes" id="UP000447393"/>
    </source>
</evidence>
<name>A0A845E7E3_9BACI</name>
<gene>
    <name evidence="1" type="ORF">GLV98_19600</name>
</gene>
<dbReference type="CDD" id="cd07820">
    <property type="entry name" value="SRPBCC_3"/>
    <property type="match status" value="1"/>
</dbReference>
<reference evidence="1 2" key="1">
    <citation type="submission" date="2019-11" db="EMBL/GenBank/DDBJ databases">
        <title>Genome sequences of 17 halophilic strains isolated from different environments.</title>
        <authorList>
            <person name="Furrow R.E."/>
        </authorList>
    </citation>
    <scope>NUCLEOTIDE SEQUENCE [LARGE SCALE GENOMIC DNA]</scope>
    <source>
        <strain evidence="1 2">22505_10_Sand</strain>
    </source>
</reference>
<accession>A0A845E7E3</accession>
<protein>
    <submittedName>
        <fullName evidence="1">Cell division protein</fullName>
    </submittedName>
</protein>
<dbReference type="Pfam" id="PF10604">
    <property type="entry name" value="Polyketide_cyc2"/>
    <property type="match status" value="1"/>
</dbReference>
<evidence type="ECO:0000313" key="1">
    <source>
        <dbReference type="EMBL" id="MYL51677.1"/>
    </source>
</evidence>
<dbReference type="Gene3D" id="3.30.530.20">
    <property type="match status" value="1"/>
</dbReference>
<dbReference type="RefSeq" id="WP_160917671.1">
    <property type="nucleotide sequence ID" value="NZ_WMEZ01000015.1"/>
</dbReference>
<dbReference type="SUPFAM" id="SSF55961">
    <property type="entry name" value="Bet v1-like"/>
    <property type="match status" value="1"/>
</dbReference>